<evidence type="ECO:0000313" key="1">
    <source>
        <dbReference type="EMBL" id="KAG5572354.1"/>
    </source>
</evidence>
<protein>
    <submittedName>
        <fullName evidence="1">Uncharacterized protein</fullName>
    </submittedName>
</protein>
<comment type="caution">
    <text evidence="1">The sequence shown here is derived from an EMBL/GenBank/DDBJ whole genome shotgun (WGS) entry which is preliminary data.</text>
</comment>
<reference evidence="1 2" key="1">
    <citation type="submission" date="2020-09" db="EMBL/GenBank/DDBJ databases">
        <title>De no assembly of potato wild relative species, Solanum commersonii.</title>
        <authorList>
            <person name="Cho K."/>
        </authorList>
    </citation>
    <scope>NUCLEOTIDE SEQUENCE [LARGE SCALE GENOMIC DNA]</scope>
    <source>
        <strain evidence="1">LZ3.2</strain>
        <tissue evidence="1">Leaf</tissue>
    </source>
</reference>
<proteinExistence type="predicted"/>
<organism evidence="1 2">
    <name type="scientific">Solanum commersonii</name>
    <name type="common">Commerson's wild potato</name>
    <name type="synonym">Commerson's nightshade</name>
    <dbReference type="NCBI Taxonomy" id="4109"/>
    <lineage>
        <taxon>Eukaryota</taxon>
        <taxon>Viridiplantae</taxon>
        <taxon>Streptophyta</taxon>
        <taxon>Embryophyta</taxon>
        <taxon>Tracheophyta</taxon>
        <taxon>Spermatophyta</taxon>
        <taxon>Magnoliopsida</taxon>
        <taxon>eudicotyledons</taxon>
        <taxon>Gunneridae</taxon>
        <taxon>Pentapetalae</taxon>
        <taxon>asterids</taxon>
        <taxon>lamiids</taxon>
        <taxon>Solanales</taxon>
        <taxon>Solanaceae</taxon>
        <taxon>Solanoideae</taxon>
        <taxon>Solaneae</taxon>
        <taxon>Solanum</taxon>
    </lineage>
</organism>
<accession>A0A9J5W9Z1</accession>
<sequence length="349" mass="40016">MNFSSNNTIACLYETRMRETHKSEYSHQSLLIQQHPPIRTTIADCHPFGYLIDEEIQMVINNGTSIHTYKIGNHIFIADNPIEHAISETSLIREKLAEFEQSKEEKLLSLEPQPELNERLRCDNDLDLHVKSMNSSSISTTFDCCHQFPIDKESNGYYLRKRLIVNGLVKNGDEKEESKMFMCSSTLATCSQLDILEDKHKVFEEMPTREVVGYVDKLNDIYGDFVDTKNQWGDNICSIVEKVPERVDEQWSKDVEIEEEYDSTDFSFPITMNSRTERYVADGLLVIYDGKLKVNDMLNCIGNEDSITTASLSEEKGKIVAALAEEECAEFYLGLKYHSDYSSEATFVL</sequence>
<evidence type="ECO:0000313" key="2">
    <source>
        <dbReference type="Proteomes" id="UP000824120"/>
    </source>
</evidence>
<dbReference type="EMBL" id="JACXVP010000012">
    <property type="protein sequence ID" value="KAG5572354.1"/>
    <property type="molecule type" value="Genomic_DNA"/>
</dbReference>
<name>A0A9J5W9Z1_SOLCO</name>
<dbReference type="AlphaFoldDB" id="A0A9J5W9Z1"/>
<gene>
    <name evidence="1" type="ORF">H5410_062120</name>
</gene>
<dbReference type="Proteomes" id="UP000824120">
    <property type="component" value="Chromosome 12"/>
</dbReference>
<keyword evidence="2" id="KW-1185">Reference proteome</keyword>